<organism evidence="1 2">
    <name type="scientific">Daphnia magna</name>
    <dbReference type="NCBI Taxonomy" id="35525"/>
    <lineage>
        <taxon>Eukaryota</taxon>
        <taxon>Metazoa</taxon>
        <taxon>Ecdysozoa</taxon>
        <taxon>Arthropoda</taxon>
        <taxon>Crustacea</taxon>
        <taxon>Branchiopoda</taxon>
        <taxon>Diplostraca</taxon>
        <taxon>Cladocera</taxon>
        <taxon>Anomopoda</taxon>
        <taxon>Daphniidae</taxon>
        <taxon>Daphnia</taxon>
    </lineage>
</organism>
<gene>
    <name evidence="1" type="ORF">OUZ56_020826</name>
</gene>
<protein>
    <submittedName>
        <fullName evidence="1">Uncharacterized protein</fullName>
    </submittedName>
</protein>
<proteinExistence type="predicted"/>
<comment type="caution">
    <text evidence="1">The sequence shown here is derived from an EMBL/GenBank/DDBJ whole genome shotgun (WGS) entry which is preliminary data.</text>
</comment>
<evidence type="ECO:0000313" key="1">
    <source>
        <dbReference type="EMBL" id="KAK4011708.1"/>
    </source>
</evidence>
<keyword evidence="2" id="KW-1185">Reference proteome</keyword>
<sequence length="61" mass="7023">MFTGFTVQNLMPSRTVDATRLTEQVDMANRRCWLVLSFASQLILNTLFSNEESKSVQLFVH</sequence>
<reference evidence="1 2" key="1">
    <citation type="journal article" date="2023" name="Nucleic Acids Res.">
        <title>The hologenome of Daphnia magna reveals possible DNA methylation and microbiome-mediated evolution of the host genome.</title>
        <authorList>
            <person name="Chaturvedi A."/>
            <person name="Li X."/>
            <person name="Dhandapani V."/>
            <person name="Marshall H."/>
            <person name="Kissane S."/>
            <person name="Cuenca-Cambronero M."/>
            <person name="Asole G."/>
            <person name="Calvet F."/>
            <person name="Ruiz-Romero M."/>
            <person name="Marangio P."/>
            <person name="Guigo R."/>
            <person name="Rago D."/>
            <person name="Mirbahai L."/>
            <person name="Eastwood N."/>
            <person name="Colbourne J.K."/>
            <person name="Zhou J."/>
            <person name="Mallon E."/>
            <person name="Orsini L."/>
        </authorList>
    </citation>
    <scope>NUCLEOTIDE SEQUENCE [LARGE SCALE GENOMIC DNA]</scope>
    <source>
        <strain evidence="1">LRV0_1</strain>
    </source>
</reference>
<dbReference type="Proteomes" id="UP001234178">
    <property type="component" value="Unassembled WGS sequence"/>
</dbReference>
<evidence type="ECO:0000313" key="2">
    <source>
        <dbReference type="Proteomes" id="UP001234178"/>
    </source>
</evidence>
<name>A0ABQ9ZGA2_9CRUS</name>
<dbReference type="EMBL" id="JAOYFB010000003">
    <property type="protein sequence ID" value="KAK4011708.1"/>
    <property type="molecule type" value="Genomic_DNA"/>
</dbReference>
<accession>A0ABQ9ZGA2</accession>